<evidence type="ECO:0000313" key="2">
    <source>
        <dbReference type="Proteomes" id="UP000450000"/>
    </source>
</evidence>
<dbReference type="Proteomes" id="UP000450000">
    <property type="component" value="Unassembled WGS sequence"/>
</dbReference>
<dbReference type="AlphaFoldDB" id="A0A6N7L209"/>
<sequence>MDKASMICEGCGRPSDWTPYGRCSWECYDQDRSTERDQQAMIDAAPEAFAFFMGLAPGRRIDSPE</sequence>
<comment type="caution">
    <text evidence="1">The sequence shown here is derived from an EMBL/GenBank/DDBJ whole genome shotgun (WGS) entry which is preliminary data.</text>
</comment>
<dbReference type="RefSeq" id="WP_153470932.1">
    <property type="nucleotide sequence ID" value="NZ_WBOF01000005.1"/>
</dbReference>
<dbReference type="EMBL" id="WBOF01000005">
    <property type="protein sequence ID" value="MQS17641.1"/>
    <property type="molecule type" value="Genomic_DNA"/>
</dbReference>
<protein>
    <submittedName>
        <fullName evidence="1">YdeI/OmpD-associated family protein</fullName>
    </submittedName>
</protein>
<reference evidence="1 2" key="1">
    <citation type="submission" date="2019-09" db="EMBL/GenBank/DDBJ databases">
        <title>Genome Sequences of Streptomyces kaniharaensis ATCC 21070.</title>
        <authorList>
            <person name="Zhu W."/>
            <person name="De Crecy-Lagard V."/>
            <person name="Richards N.G."/>
        </authorList>
    </citation>
    <scope>NUCLEOTIDE SEQUENCE [LARGE SCALE GENOMIC DNA]</scope>
    <source>
        <strain evidence="1 2">SF-557</strain>
    </source>
</reference>
<organism evidence="1 2">
    <name type="scientific">Streptomyces kaniharaensis</name>
    <dbReference type="NCBI Taxonomy" id="212423"/>
    <lineage>
        <taxon>Bacteria</taxon>
        <taxon>Bacillati</taxon>
        <taxon>Actinomycetota</taxon>
        <taxon>Actinomycetes</taxon>
        <taxon>Kitasatosporales</taxon>
        <taxon>Streptomycetaceae</taxon>
        <taxon>Streptomyces</taxon>
    </lineage>
</organism>
<evidence type="ECO:0000313" key="1">
    <source>
        <dbReference type="EMBL" id="MQS17641.1"/>
    </source>
</evidence>
<name>A0A6N7L209_9ACTN</name>
<dbReference type="OrthoDB" id="4318480at2"/>
<keyword evidence="2" id="KW-1185">Reference proteome</keyword>
<accession>A0A6N7L209</accession>
<proteinExistence type="predicted"/>
<gene>
    <name evidence="1" type="ORF">F7Q99_37000</name>
</gene>